<evidence type="ECO:0000313" key="6">
    <source>
        <dbReference type="EMBL" id="KIK57198.1"/>
    </source>
</evidence>
<name>A0A0D0CPF7_9AGAR</name>
<accession>A0A0D0CPF7</accession>
<keyword evidence="3" id="KW-0862">Zinc</keyword>
<organism evidence="6 7">
    <name type="scientific">Collybiopsis luxurians FD-317 M1</name>
    <dbReference type="NCBI Taxonomy" id="944289"/>
    <lineage>
        <taxon>Eukaryota</taxon>
        <taxon>Fungi</taxon>
        <taxon>Dikarya</taxon>
        <taxon>Basidiomycota</taxon>
        <taxon>Agaricomycotina</taxon>
        <taxon>Agaricomycetes</taxon>
        <taxon>Agaricomycetidae</taxon>
        <taxon>Agaricales</taxon>
        <taxon>Marasmiineae</taxon>
        <taxon>Omphalotaceae</taxon>
        <taxon>Collybiopsis</taxon>
        <taxon>Collybiopsis luxurians</taxon>
    </lineage>
</organism>
<dbReference type="Pfam" id="PF01753">
    <property type="entry name" value="zf-MYND"/>
    <property type="match status" value="1"/>
</dbReference>
<dbReference type="AlphaFoldDB" id="A0A0D0CPF7"/>
<keyword evidence="2 4" id="KW-0863">Zinc-finger</keyword>
<dbReference type="Gene3D" id="6.10.140.2220">
    <property type="match status" value="1"/>
</dbReference>
<keyword evidence="7" id="KW-1185">Reference proteome</keyword>
<keyword evidence="1" id="KW-0479">Metal-binding</keyword>
<sequence>MPLSRVDPMLGVCFAEDSPERDCAYPACPRKPSGYTGRKLKVCAKCKQVRYCSKECQKQHWPEHKDNCREYQVVVNYYGWMTEYDWLLRWVAAEALRTHTTDDILYNIIEIYLAYSDRAPARLGPIPSPFYIVLSKVTPLNSSSDSSSIVFSNIATPNALQKSREIRAGGGQGRAFFVFKFIEDFFSKPMNVNTLCRPWTIDLTNPPNPGYKYSLGWQGLFAGIVNGKISLDDLGRNVEKRPALTDADMEEDFMDDLVDGLNDISMS</sequence>
<proteinExistence type="predicted"/>
<dbReference type="OrthoDB" id="549788at2759"/>
<evidence type="ECO:0000256" key="2">
    <source>
        <dbReference type="ARBA" id="ARBA00022771"/>
    </source>
</evidence>
<dbReference type="Proteomes" id="UP000053593">
    <property type="component" value="Unassembled WGS sequence"/>
</dbReference>
<protein>
    <recommendedName>
        <fullName evidence="5">MYND-type domain-containing protein</fullName>
    </recommendedName>
</protein>
<evidence type="ECO:0000256" key="1">
    <source>
        <dbReference type="ARBA" id="ARBA00022723"/>
    </source>
</evidence>
<dbReference type="SUPFAM" id="SSF144232">
    <property type="entry name" value="HIT/MYND zinc finger-like"/>
    <property type="match status" value="1"/>
</dbReference>
<gene>
    <name evidence="6" type="ORF">GYMLUDRAFT_46446</name>
</gene>
<evidence type="ECO:0000313" key="7">
    <source>
        <dbReference type="Proteomes" id="UP000053593"/>
    </source>
</evidence>
<evidence type="ECO:0000256" key="4">
    <source>
        <dbReference type="PROSITE-ProRule" id="PRU00134"/>
    </source>
</evidence>
<dbReference type="GO" id="GO:0008270">
    <property type="term" value="F:zinc ion binding"/>
    <property type="evidence" value="ECO:0007669"/>
    <property type="project" value="UniProtKB-KW"/>
</dbReference>
<feature type="domain" description="MYND-type" evidence="5">
    <location>
        <begin position="25"/>
        <end position="68"/>
    </location>
</feature>
<reference evidence="6 7" key="1">
    <citation type="submission" date="2014-04" db="EMBL/GenBank/DDBJ databases">
        <title>Evolutionary Origins and Diversification of the Mycorrhizal Mutualists.</title>
        <authorList>
            <consortium name="DOE Joint Genome Institute"/>
            <consortium name="Mycorrhizal Genomics Consortium"/>
            <person name="Kohler A."/>
            <person name="Kuo A."/>
            <person name="Nagy L.G."/>
            <person name="Floudas D."/>
            <person name="Copeland A."/>
            <person name="Barry K.W."/>
            <person name="Cichocki N."/>
            <person name="Veneault-Fourrey C."/>
            <person name="LaButti K."/>
            <person name="Lindquist E.A."/>
            <person name="Lipzen A."/>
            <person name="Lundell T."/>
            <person name="Morin E."/>
            <person name="Murat C."/>
            <person name="Riley R."/>
            <person name="Ohm R."/>
            <person name="Sun H."/>
            <person name="Tunlid A."/>
            <person name="Henrissat B."/>
            <person name="Grigoriev I.V."/>
            <person name="Hibbett D.S."/>
            <person name="Martin F."/>
        </authorList>
    </citation>
    <scope>NUCLEOTIDE SEQUENCE [LARGE SCALE GENOMIC DNA]</scope>
    <source>
        <strain evidence="6 7">FD-317 M1</strain>
    </source>
</reference>
<dbReference type="InterPro" id="IPR002893">
    <property type="entry name" value="Znf_MYND"/>
</dbReference>
<dbReference type="PROSITE" id="PS50865">
    <property type="entry name" value="ZF_MYND_2"/>
    <property type="match status" value="1"/>
</dbReference>
<evidence type="ECO:0000259" key="5">
    <source>
        <dbReference type="PROSITE" id="PS50865"/>
    </source>
</evidence>
<evidence type="ECO:0000256" key="3">
    <source>
        <dbReference type="ARBA" id="ARBA00022833"/>
    </source>
</evidence>
<dbReference type="HOGENOM" id="CLU_1042270_0_0_1"/>
<dbReference type="EMBL" id="KN834792">
    <property type="protein sequence ID" value="KIK57198.1"/>
    <property type="molecule type" value="Genomic_DNA"/>
</dbReference>